<protein>
    <submittedName>
        <fullName evidence="1">Uncharacterized protein</fullName>
    </submittedName>
</protein>
<accession>A0A6V7JSL3</accession>
<proteinExistence type="predicted"/>
<name>A0A6V7JSL3_9HYME</name>
<evidence type="ECO:0000313" key="1">
    <source>
        <dbReference type="EMBL" id="CAD1554448.1"/>
    </source>
</evidence>
<sequence>MNSSEKTPTGVDLPTNKENEDNWEDFTLQRQDAFLGAQLFAMQSFSVIKALKNHLEGRVVLSHYKTRRVLVRNSRKIIEDVVMKAAVKVIVEIDKTVYFIMNELSKRNFDEHIQAYEVIRSQKWYFINDIRRISHVKLNV</sequence>
<organism evidence="1">
    <name type="scientific">Bracon brevicornis</name>
    <dbReference type="NCBI Taxonomy" id="1563983"/>
    <lineage>
        <taxon>Eukaryota</taxon>
        <taxon>Metazoa</taxon>
        <taxon>Ecdysozoa</taxon>
        <taxon>Arthropoda</taxon>
        <taxon>Hexapoda</taxon>
        <taxon>Insecta</taxon>
        <taxon>Pterygota</taxon>
        <taxon>Neoptera</taxon>
        <taxon>Endopterygota</taxon>
        <taxon>Hymenoptera</taxon>
        <taxon>Apocrita</taxon>
        <taxon>Ichneumonoidea</taxon>
        <taxon>Braconidae</taxon>
        <taxon>Braconinae</taxon>
        <taxon>Bracon</taxon>
    </lineage>
</organism>
<gene>
    <name evidence="1" type="ORF">BBRV_LOCUS59404</name>
</gene>
<dbReference type="EMBL" id="CADCXW020000020">
    <property type="protein sequence ID" value="CAD1554448.1"/>
    <property type="molecule type" value="Genomic_DNA"/>
</dbReference>
<dbReference type="AlphaFoldDB" id="A0A6V7JSL3"/>
<reference evidence="1" key="1">
    <citation type="submission" date="2020-07" db="EMBL/GenBank/DDBJ databases">
        <authorList>
            <person name="Ferguson B K."/>
        </authorList>
    </citation>
    <scope>NUCLEOTIDE SEQUENCE</scope>
    <source>
        <strain evidence="1">L06</strain>
    </source>
</reference>